<feature type="transmembrane region" description="Helical" evidence="7">
    <location>
        <begin position="161"/>
        <end position="191"/>
    </location>
</feature>
<evidence type="ECO:0000256" key="2">
    <source>
        <dbReference type="ARBA" id="ARBA00022475"/>
    </source>
</evidence>
<dbReference type="PANTHER" id="PTHR30213">
    <property type="entry name" value="INNER MEMBRANE PROTEIN YHJD"/>
    <property type="match status" value="1"/>
</dbReference>
<feature type="transmembrane region" description="Helical" evidence="7">
    <location>
        <begin position="118"/>
        <end position="141"/>
    </location>
</feature>
<keyword evidence="5 7" id="KW-0472">Membrane</keyword>
<evidence type="ECO:0000256" key="5">
    <source>
        <dbReference type="ARBA" id="ARBA00023136"/>
    </source>
</evidence>
<evidence type="ECO:0000313" key="8">
    <source>
        <dbReference type="EMBL" id="QLF68449.1"/>
    </source>
</evidence>
<name>A0ABX6QIQ4_9HYPH</name>
<accession>A0ABX6QIQ4</accession>
<feature type="transmembrane region" description="Helical" evidence="7">
    <location>
        <begin position="235"/>
        <end position="257"/>
    </location>
</feature>
<dbReference type="Pfam" id="PF03631">
    <property type="entry name" value="Virul_fac_BrkB"/>
    <property type="match status" value="1"/>
</dbReference>
<evidence type="ECO:0000256" key="4">
    <source>
        <dbReference type="ARBA" id="ARBA00022989"/>
    </source>
</evidence>
<dbReference type="RefSeq" id="WP_138288535.1">
    <property type="nucleotide sequence ID" value="NZ_CP058350.1"/>
</dbReference>
<keyword evidence="3 7" id="KW-0812">Transmembrane</keyword>
<evidence type="ECO:0000256" key="1">
    <source>
        <dbReference type="ARBA" id="ARBA00004651"/>
    </source>
</evidence>
<evidence type="ECO:0000256" key="7">
    <source>
        <dbReference type="SAM" id="Phobius"/>
    </source>
</evidence>
<dbReference type="Proteomes" id="UP000308530">
    <property type="component" value="Chromosome"/>
</dbReference>
<reference evidence="8 9" key="1">
    <citation type="submission" date="2020-06" db="EMBL/GenBank/DDBJ databases">
        <title>Genome sequence of Rhizobium sp strain ADMK78.</title>
        <authorList>
            <person name="Rahi P."/>
        </authorList>
    </citation>
    <scope>NUCLEOTIDE SEQUENCE [LARGE SCALE GENOMIC DNA]</scope>
    <source>
        <strain evidence="8 9">ADMK78</strain>
    </source>
</reference>
<dbReference type="NCBIfam" id="TIGR00765">
    <property type="entry name" value="yihY_not_rbn"/>
    <property type="match status" value="1"/>
</dbReference>
<evidence type="ECO:0000256" key="6">
    <source>
        <dbReference type="SAM" id="MobiDB-lite"/>
    </source>
</evidence>
<dbReference type="PANTHER" id="PTHR30213:SF0">
    <property type="entry name" value="UPF0761 MEMBRANE PROTEIN YIHY"/>
    <property type="match status" value="1"/>
</dbReference>
<gene>
    <name evidence="8" type="ORF">FE840_002170</name>
</gene>
<feature type="region of interest" description="Disordered" evidence="6">
    <location>
        <begin position="302"/>
        <end position="329"/>
    </location>
</feature>
<keyword evidence="9" id="KW-1185">Reference proteome</keyword>
<proteinExistence type="predicted"/>
<organism evidence="8 9">
    <name type="scientific">Peteryoungia desertarenae</name>
    <dbReference type="NCBI Taxonomy" id="1813451"/>
    <lineage>
        <taxon>Bacteria</taxon>
        <taxon>Pseudomonadati</taxon>
        <taxon>Pseudomonadota</taxon>
        <taxon>Alphaproteobacteria</taxon>
        <taxon>Hyphomicrobiales</taxon>
        <taxon>Rhizobiaceae</taxon>
        <taxon>Peteryoungia</taxon>
    </lineage>
</organism>
<comment type="subcellular location">
    <subcellularLocation>
        <location evidence="1">Cell membrane</location>
        <topology evidence="1">Multi-pass membrane protein</topology>
    </subcellularLocation>
</comment>
<evidence type="ECO:0000256" key="3">
    <source>
        <dbReference type="ARBA" id="ARBA00022692"/>
    </source>
</evidence>
<dbReference type="EMBL" id="CP058350">
    <property type="protein sequence ID" value="QLF68449.1"/>
    <property type="molecule type" value="Genomic_DNA"/>
</dbReference>
<dbReference type="PIRSF" id="PIRSF035875">
    <property type="entry name" value="RNase_BN"/>
    <property type="match status" value="1"/>
</dbReference>
<keyword evidence="2" id="KW-1003">Cell membrane</keyword>
<feature type="transmembrane region" description="Helical" evidence="7">
    <location>
        <begin position="49"/>
        <end position="78"/>
    </location>
</feature>
<feature type="transmembrane region" description="Helical" evidence="7">
    <location>
        <begin position="203"/>
        <end position="223"/>
    </location>
</feature>
<protein>
    <submittedName>
        <fullName evidence="8">YihY/virulence factor BrkB family protein</fullName>
    </submittedName>
</protein>
<sequence length="329" mass="36092">MIADRKTKEALNTLESGRGRHAERPEDIPAKGWKDVAFRVWDEINKDRVSLVAAGVSFYLMLALFPALAALVSIYGLIADPSSIGERITFLGEVFPAGAMELILEQLSSFASQKPASLSLGVIAGLLVTLWSAHNGVTALFDAMNIAYEETEKRSFIKLTLVSFLFMLAGLFIIILMILGMGILPLALALLGVDDSLEIISKVARWPLMLIFVCAAIASLYRYGPSRERAKLRWLTWGAALSTVAWLIMALGFSFYLENFADFNATYGTLGTFVGFMIWTWLSVLILIVGAELNAELEHQTARDSTVSPEKPMGQRGAHVADTLGKLRQ</sequence>
<dbReference type="InterPro" id="IPR017039">
    <property type="entry name" value="Virul_fac_BrkB"/>
</dbReference>
<feature type="transmembrane region" description="Helical" evidence="7">
    <location>
        <begin position="269"/>
        <end position="291"/>
    </location>
</feature>
<evidence type="ECO:0000313" key="9">
    <source>
        <dbReference type="Proteomes" id="UP000308530"/>
    </source>
</evidence>
<keyword evidence="4 7" id="KW-1133">Transmembrane helix</keyword>